<evidence type="ECO:0000256" key="1">
    <source>
        <dbReference type="ARBA" id="ARBA00008580"/>
    </source>
</evidence>
<dbReference type="Pfam" id="PF03693">
    <property type="entry name" value="ParD_antitoxin"/>
    <property type="match status" value="1"/>
</dbReference>
<gene>
    <name evidence="3" type="ORF">HHL28_16655</name>
</gene>
<evidence type="ECO:0000313" key="4">
    <source>
        <dbReference type="Proteomes" id="UP000501891"/>
    </source>
</evidence>
<dbReference type="GO" id="GO:0006355">
    <property type="term" value="P:regulation of DNA-templated transcription"/>
    <property type="evidence" value="ECO:0007669"/>
    <property type="project" value="InterPro"/>
</dbReference>
<evidence type="ECO:0000313" key="3">
    <source>
        <dbReference type="EMBL" id="QJE74476.1"/>
    </source>
</evidence>
<dbReference type="KEGG" id="acru:HHL28_16655"/>
<keyword evidence="4" id="KW-1185">Reference proteome</keyword>
<dbReference type="Proteomes" id="UP000501891">
    <property type="component" value="Chromosome"/>
</dbReference>
<dbReference type="AlphaFoldDB" id="A0A858RC06"/>
<dbReference type="InterPro" id="IPR010985">
    <property type="entry name" value="Ribbon_hlx_hlx"/>
</dbReference>
<proteinExistence type="inferred from homology"/>
<reference evidence="3" key="1">
    <citation type="submission" date="2020-04" db="EMBL/GenBank/DDBJ databases">
        <title>A desert anoxygenic phototrophic bacterium fixes CO2 using RubisCO under aerobic conditions.</title>
        <authorList>
            <person name="Tang K."/>
        </authorList>
    </citation>
    <scope>NUCLEOTIDE SEQUENCE [LARGE SCALE GENOMIC DNA]</scope>
    <source>
        <strain evidence="3">MIMtkB3</strain>
    </source>
</reference>
<dbReference type="InterPro" id="IPR038296">
    <property type="entry name" value="ParD_sf"/>
</dbReference>
<protein>
    <submittedName>
        <fullName evidence="3">Type II toxin-antitoxin system ParD family antitoxin</fullName>
    </submittedName>
</protein>
<sequence length="83" mass="9771">MNVSLTPQLEEFVRRKVETGLYTSASEVVREALRLLESKERTEREKLEALRRDIQEGIDSGFEDLNMQEIIQEAHRLRKEGRL</sequence>
<dbReference type="Gene3D" id="6.10.10.120">
    <property type="entry name" value="Antitoxin ParD1-like"/>
    <property type="match status" value="1"/>
</dbReference>
<evidence type="ECO:0000256" key="2">
    <source>
        <dbReference type="ARBA" id="ARBA00022649"/>
    </source>
</evidence>
<dbReference type="EMBL" id="CP051775">
    <property type="protein sequence ID" value="QJE74476.1"/>
    <property type="molecule type" value="Genomic_DNA"/>
</dbReference>
<dbReference type="CDD" id="cd22231">
    <property type="entry name" value="RHH_NikR_HicB-like"/>
    <property type="match status" value="1"/>
</dbReference>
<dbReference type="PANTHER" id="PTHR36582">
    <property type="entry name" value="ANTITOXIN PARD"/>
    <property type="match status" value="1"/>
</dbReference>
<comment type="similarity">
    <text evidence="1">Belongs to the ParD antitoxin family.</text>
</comment>
<accession>A0A858RC06</accession>
<name>A0A858RC06_9PROT</name>
<dbReference type="SUPFAM" id="SSF47598">
    <property type="entry name" value="Ribbon-helix-helix"/>
    <property type="match status" value="1"/>
</dbReference>
<dbReference type="InterPro" id="IPR022789">
    <property type="entry name" value="ParD"/>
</dbReference>
<organism evidence="3 4">
    <name type="scientific">Aerophototrophica crusticola</name>
    <dbReference type="NCBI Taxonomy" id="1709002"/>
    <lineage>
        <taxon>Bacteria</taxon>
        <taxon>Pseudomonadati</taxon>
        <taxon>Pseudomonadota</taxon>
        <taxon>Alphaproteobacteria</taxon>
        <taxon>Rhodospirillales</taxon>
        <taxon>Rhodospirillaceae</taxon>
        <taxon>Aerophototrophica</taxon>
    </lineage>
</organism>
<dbReference type="NCBIfam" id="TIGR02606">
    <property type="entry name" value="antidote_CC2985"/>
    <property type="match status" value="1"/>
</dbReference>
<dbReference type="PANTHER" id="PTHR36582:SF2">
    <property type="entry name" value="ANTITOXIN PARD"/>
    <property type="match status" value="1"/>
</dbReference>
<keyword evidence="2" id="KW-1277">Toxin-antitoxin system</keyword>